<dbReference type="Ensembl" id="ENSBIXT00000021394.1">
    <property type="protein sequence ID" value="ENSBIXP00000011821.1"/>
    <property type="gene ID" value="ENSBIXG00000017020.1"/>
</dbReference>
<dbReference type="Pfam" id="PF00078">
    <property type="entry name" value="RVT_1"/>
    <property type="match status" value="1"/>
</dbReference>
<feature type="domain" description="Reverse transcriptase" evidence="2">
    <location>
        <begin position="214"/>
        <end position="444"/>
    </location>
</feature>
<proteinExistence type="predicted"/>
<name>A0A4W2CFL6_BOBOX</name>
<reference evidence="3" key="2">
    <citation type="submission" date="2025-08" db="UniProtKB">
        <authorList>
            <consortium name="Ensembl"/>
        </authorList>
    </citation>
    <scope>IDENTIFICATION</scope>
</reference>
<dbReference type="SUPFAM" id="SSF56672">
    <property type="entry name" value="DNA/RNA polymerases"/>
    <property type="match status" value="1"/>
</dbReference>
<dbReference type="InterPro" id="IPR043502">
    <property type="entry name" value="DNA/RNA_pol_sf"/>
</dbReference>
<evidence type="ECO:0000259" key="2">
    <source>
        <dbReference type="PROSITE" id="PS50878"/>
    </source>
</evidence>
<dbReference type="InterPro" id="IPR000477">
    <property type="entry name" value="RT_dom"/>
</dbReference>
<evidence type="ECO:0000256" key="1">
    <source>
        <dbReference type="ARBA" id="ARBA00012493"/>
    </source>
</evidence>
<evidence type="ECO:0000313" key="4">
    <source>
        <dbReference type="Proteomes" id="UP000314981"/>
    </source>
</evidence>
<reference evidence="3" key="3">
    <citation type="submission" date="2025-09" db="UniProtKB">
        <authorList>
            <consortium name="Ensembl"/>
        </authorList>
    </citation>
    <scope>IDENTIFICATION</scope>
</reference>
<reference evidence="3 4" key="1">
    <citation type="submission" date="2018-11" db="EMBL/GenBank/DDBJ databases">
        <title>Haplotype-resolved cattle genomes.</title>
        <authorList>
            <person name="Low W.Y."/>
            <person name="Tearle R."/>
            <person name="Bickhart D.M."/>
            <person name="Rosen B.D."/>
            <person name="Koren S."/>
            <person name="Rhie A."/>
            <person name="Hiendleder S."/>
            <person name="Phillippy A.M."/>
            <person name="Smith T.P.L."/>
            <person name="Williams J.L."/>
        </authorList>
    </citation>
    <scope>NUCLEOTIDE SEQUENCE [LARGE SCALE GENOMIC DNA]</scope>
</reference>
<dbReference type="PROSITE" id="PS50878">
    <property type="entry name" value="RT_POL"/>
    <property type="match status" value="1"/>
</dbReference>
<dbReference type="GO" id="GO:0003964">
    <property type="term" value="F:RNA-directed DNA polymerase activity"/>
    <property type="evidence" value="ECO:0007669"/>
    <property type="project" value="UniProtKB-EC"/>
</dbReference>
<dbReference type="EC" id="2.7.7.49" evidence="1"/>
<protein>
    <recommendedName>
        <fullName evidence="1">RNA-directed DNA polymerase</fullName>
        <ecNumber evidence="1">2.7.7.49</ecNumber>
    </recommendedName>
</protein>
<dbReference type="CDD" id="cd01650">
    <property type="entry name" value="RT_nLTR_like"/>
    <property type="match status" value="1"/>
</dbReference>
<dbReference type="Proteomes" id="UP000314981">
    <property type="component" value="Chromosome 16"/>
</dbReference>
<organism evidence="3 4">
    <name type="scientific">Bos indicus x Bos taurus</name>
    <name type="common">Hybrid cattle</name>
    <dbReference type="NCBI Taxonomy" id="30522"/>
    <lineage>
        <taxon>Eukaryota</taxon>
        <taxon>Metazoa</taxon>
        <taxon>Chordata</taxon>
        <taxon>Craniata</taxon>
        <taxon>Vertebrata</taxon>
        <taxon>Euteleostomi</taxon>
        <taxon>Mammalia</taxon>
        <taxon>Eutheria</taxon>
        <taxon>Laurasiatheria</taxon>
        <taxon>Artiodactyla</taxon>
        <taxon>Ruminantia</taxon>
        <taxon>Pecora</taxon>
        <taxon>Bovidae</taxon>
        <taxon>Bovinae</taxon>
        <taxon>Bos</taxon>
    </lineage>
</organism>
<dbReference type="OMA" id="FSICELR"/>
<evidence type="ECO:0000313" key="3">
    <source>
        <dbReference type="Ensembl" id="ENSBIXP00000011821.1"/>
    </source>
</evidence>
<sequence length="444" mass="50885">MSAKLENLAVAAGLEKVNIIRLPKKGSTGSSVQTTRQLNSSPMLVRFCSKSSKLGFSICELRTSRLQVGFRKGRGNKAKSWFFERINKIAKLLARLIKKQREKKQINKIRHENGEITTDNTEIQRIIRDYYQQLYANKMDNVEEMDKFLEKYNFPKLNQEEIENLNRPITSTEIETVIKNLPANKSPGPDGFTAEFYQKFREELTPILLKLFQKISEAGKLPNSFYAATITLTPKPDKDATKRKLQANITDEYRCNLLNKILAIRIQQHVKKIIHHDQVGFSPRMQGFFNICKSINVIHHINKLKNKSHMIISTDAEKAFDKIQHPFMIKTLQKAEIEGTYLNIIKAIYDKPIANIILNAEKLKAFPLNSGTRQGCPLSPLLFNIVLEVLATAIRAEKEIKGIQIAKEEVKLSLFADDMILYIENPKDSIRKLLELINEYSKVA</sequence>
<dbReference type="AlphaFoldDB" id="A0A4W2CFL6"/>
<accession>A0A4W2CFL6</accession>
<keyword evidence="4" id="KW-1185">Reference proteome</keyword>
<dbReference type="PANTHER" id="PTHR19446">
    <property type="entry name" value="REVERSE TRANSCRIPTASES"/>
    <property type="match status" value="1"/>
</dbReference>